<organism evidence="1 2">
    <name type="scientific">Immersiella caudata</name>
    <dbReference type="NCBI Taxonomy" id="314043"/>
    <lineage>
        <taxon>Eukaryota</taxon>
        <taxon>Fungi</taxon>
        <taxon>Dikarya</taxon>
        <taxon>Ascomycota</taxon>
        <taxon>Pezizomycotina</taxon>
        <taxon>Sordariomycetes</taxon>
        <taxon>Sordariomycetidae</taxon>
        <taxon>Sordariales</taxon>
        <taxon>Lasiosphaeriaceae</taxon>
        <taxon>Immersiella</taxon>
    </lineage>
</organism>
<comment type="caution">
    <text evidence="1">The sequence shown here is derived from an EMBL/GenBank/DDBJ whole genome shotgun (WGS) entry which is preliminary data.</text>
</comment>
<sequence length="189" mass="20464">MAQPIAPLGEQPNLDNFERCWSEILVEVRRVRNIPALTDSERIIAAIGQMTTQLETQIQGVETRLEAQIQGAETRLEARIQGVETQLTERINQVQTSITTSLKAYDANAMTRVVNNNNVAKPNHDIEPLLDVATGTVIPDFPTTVDEIMHLQAAQANAILTALGASTAGGLAAKRARIKLCCGLVPSSL</sequence>
<reference evidence="1" key="1">
    <citation type="submission" date="2023-06" db="EMBL/GenBank/DDBJ databases">
        <title>Genome-scale phylogeny and comparative genomics of the fungal order Sordariales.</title>
        <authorList>
            <consortium name="Lawrence Berkeley National Laboratory"/>
            <person name="Hensen N."/>
            <person name="Bonometti L."/>
            <person name="Westerberg I."/>
            <person name="Brannstrom I.O."/>
            <person name="Guillou S."/>
            <person name="Cros-Aarteil S."/>
            <person name="Calhoun S."/>
            <person name="Haridas S."/>
            <person name="Kuo A."/>
            <person name="Mondo S."/>
            <person name="Pangilinan J."/>
            <person name="Riley R."/>
            <person name="Labutti K."/>
            <person name="Andreopoulos B."/>
            <person name="Lipzen A."/>
            <person name="Chen C."/>
            <person name="Yanf M."/>
            <person name="Daum C."/>
            <person name="Ng V."/>
            <person name="Clum A."/>
            <person name="Steindorff A."/>
            <person name="Ohm R."/>
            <person name="Martin F."/>
            <person name="Silar P."/>
            <person name="Natvig D."/>
            <person name="Lalanne C."/>
            <person name="Gautier V."/>
            <person name="Ament-Velasquez S.L."/>
            <person name="Kruys A."/>
            <person name="Hutchinson M.I."/>
            <person name="Powell A.J."/>
            <person name="Barry K."/>
            <person name="Miller A.N."/>
            <person name="Grigoriev I.V."/>
            <person name="Debuchy R."/>
            <person name="Gladieux P."/>
            <person name="Thoren M.H."/>
            <person name="Johannesson H."/>
        </authorList>
    </citation>
    <scope>NUCLEOTIDE SEQUENCE</scope>
    <source>
        <strain evidence="1">CBS 606.72</strain>
    </source>
</reference>
<dbReference type="AlphaFoldDB" id="A0AA39XDQ1"/>
<dbReference type="Gene3D" id="1.20.120.20">
    <property type="entry name" value="Apolipoprotein"/>
    <property type="match status" value="1"/>
</dbReference>
<name>A0AA39XDQ1_9PEZI</name>
<protein>
    <submittedName>
        <fullName evidence="1">Uncharacterized protein</fullName>
    </submittedName>
</protein>
<keyword evidence="2" id="KW-1185">Reference proteome</keyword>
<gene>
    <name evidence="1" type="ORF">B0T14DRAFT_4222</name>
</gene>
<evidence type="ECO:0000313" key="1">
    <source>
        <dbReference type="EMBL" id="KAK0631497.1"/>
    </source>
</evidence>
<proteinExistence type="predicted"/>
<dbReference type="EMBL" id="JAULSU010000001">
    <property type="protein sequence ID" value="KAK0631497.1"/>
    <property type="molecule type" value="Genomic_DNA"/>
</dbReference>
<evidence type="ECO:0000313" key="2">
    <source>
        <dbReference type="Proteomes" id="UP001175000"/>
    </source>
</evidence>
<dbReference type="Proteomes" id="UP001175000">
    <property type="component" value="Unassembled WGS sequence"/>
</dbReference>
<accession>A0AA39XDQ1</accession>